<dbReference type="AlphaFoldDB" id="A0AAW1TPM8"/>
<proteinExistence type="predicted"/>
<comment type="caution">
    <text evidence="1">The sequence shown here is derived from an EMBL/GenBank/DDBJ whole genome shotgun (WGS) entry which is preliminary data.</text>
</comment>
<dbReference type="EMBL" id="JARQZJ010000013">
    <property type="protein sequence ID" value="KAK9872779.1"/>
    <property type="molecule type" value="Genomic_DNA"/>
</dbReference>
<gene>
    <name evidence="1" type="ORF">WA026_019562</name>
</gene>
<evidence type="ECO:0000313" key="2">
    <source>
        <dbReference type="Proteomes" id="UP001431783"/>
    </source>
</evidence>
<name>A0AAW1TPM8_9CUCU</name>
<protein>
    <submittedName>
        <fullName evidence="1">Uncharacterized protein</fullName>
    </submittedName>
</protein>
<evidence type="ECO:0000313" key="1">
    <source>
        <dbReference type="EMBL" id="KAK9872779.1"/>
    </source>
</evidence>
<keyword evidence="2" id="KW-1185">Reference proteome</keyword>
<dbReference type="Proteomes" id="UP001431783">
    <property type="component" value="Unassembled WGS sequence"/>
</dbReference>
<reference evidence="1 2" key="1">
    <citation type="submission" date="2023-03" db="EMBL/GenBank/DDBJ databases">
        <title>Genome insight into feeding habits of ladybird beetles.</title>
        <authorList>
            <person name="Li H.-S."/>
            <person name="Huang Y.-H."/>
            <person name="Pang H."/>
        </authorList>
    </citation>
    <scope>NUCLEOTIDE SEQUENCE [LARGE SCALE GENOMIC DNA]</scope>
    <source>
        <strain evidence="1">SYSU_2023b</strain>
        <tissue evidence="1">Whole body</tissue>
    </source>
</reference>
<accession>A0AAW1TPM8</accession>
<organism evidence="1 2">
    <name type="scientific">Henosepilachna vigintioctopunctata</name>
    <dbReference type="NCBI Taxonomy" id="420089"/>
    <lineage>
        <taxon>Eukaryota</taxon>
        <taxon>Metazoa</taxon>
        <taxon>Ecdysozoa</taxon>
        <taxon>Arthropoda</taxon>
        <taxon>Hexapoda</taxon>
        <taxon>Insecta</taxon>
        <taxon>Pterygota</taxon>
        <taxon>Neoptera</taxon>
        <taxon>Endopterygota</taxon>
        <taxon>Coleoptera</taxon>
        <taxon>Polyphaga</taxon>
        <taxon>Cucujiformia</taxon>
        <taxon>Coccinelloidea</taxon>
        <taxon>Coccinellidae</taxon>
        <taxon>Epilachninae</taxon>
        <taxon>Epilachnini</taxon>
        <taxon>Henosepilachna</taxon>
    </lineage>
</organism>
<sequence length="223" mass="25917">MASTSTRIEKQKKTTTMDGELLDKMIELSKNAHVNPEIELKNSFGVLENEESIEITLTQEEKENETKANQKPSPIIITSLFKDLKAFHNKMKTLIKGEYWIEYNPKEIRLYCREIEDHTNVQEAFKRNQVEYFTYSLRGQKTEKVVMKTACFITAEEVKSELCKISKMNPQEINVIKMKASTSRSHSFLINTSNNNDIRKMRSIEEIDHQNQLAALQQKATNH</sequence>